<dbReference type="EMBL" id="LR899012">
    <property type="protein sequence ID" value="CAD7087657.1"/>
    <property type="molecule type" value="Genomic_DNA"/>
</dbReference>
<dbReference type="Pfam" id="PF00135">
    <property type="entry name" value="COesterase"/>
    <property type="match status" value="1"/>
</dbReference>
<keyword evidence="9" id="KW-1185">Reference proteome</keyword>
<dbReference type="InterPro" id="IPR029058">
    <property type="entry name" value="AB_hydrolase_fold"/>
</dbReference>
<dbReference type="InterPro" id="IPR019826">
    <property type="entry name" value="Carboxylesterase_B_AS"/>
</dbReference>
<dbReference type="InParanoid" id="A0A7R8UVD1"/>
<gene>
    <name evidence="8" type="ORF">HERILL_LOCUS10349</name>
</gene>
<reference evidence="8 9" key="1">
    <citation type="submission" date="2020-11" db="EMBL/GenBank/DDBJ databases">
        <authorList>
            <person name="Wallbank WR R."/>
            <person name="Pardo Diaz C."/>
            <person name="Kozak K."/>
            <person name="Martin S."/>
            <person name="Jiggins C."/>
            <person name="Moest M."/>
            <person name="Warren A I."/>
            <person name="Generalovic N T."/>
            <person name="Byers J.R.P. K."/>
            <person name="Montejo-Kovacevich G."/>
            <person name="Yen C E."/>
        </authorList>
    </citation>
    <scope>NUCLEOTIDE SEQUENCE [LARGE SCALE GENOMIC DNA]</scope>
</reference>
<dbReference type="InterPro" id="IPR019819">
    <property type="entry name" value="Carboxylesterase_B_CS"/>
</dbReference>
<evidence type="ECO:0000256" key="2">
    <source>
        <dbReference type="ARBA" id="ARBA00022487"/>
    </source>
</evidence>
<sequence length="563" mass="63242">MRILVSLSVIVGTCICVSNIEPPKIVLPHGGGVVGSYMTSVGGKGILAFRGIPYAEPPIGDLRFQAPEPIKPWVGEKLTNKDPNVCIQINPYERNFTVFGEEDCLYLNVYVPQSPTNFQQLPVMVYIHGGGWVTGNGNSNVNGPERLLDHDVILVIGNYRLGALGFLSTGTKDCPGNNGFKDQLLILKWVKHNIKVFGGDPDDVTLFGESAGSVSVAYHMYSHASKGLFHKAIMQSGSIFSGWAVVDSSIATHRASKLGRLMNCTHFEDNWMEMIECLKKKPAADIVLSVKEYFEFDIDPVIAFAGVVEVDHEGSFLSKHPKDINPPPNGDIPLIIGGTADEGVIKSAPILNLLNEEFTRKFYEVLPIISGYKNKPKDILTKILEQIDEFYFKDGHNWSKQNHQNLTNLFSDQRFNFGMDKFLRRRFASSNATDGKTFVYLFDHRGPKSASEFFHGGQEYYGVCHTDDLPYIFYNNFSKLKGDENDTKLKTLMPELWTNFARTGNPTPEGTHLPLWLPAEGYPLQYAHIGSKNSEDWVVLRNEKGFLKERIQFWRKLEEEFDI</sequence>
<feature type="signal peptide" evidence="6">
    <location>
        <begin position="1"/>
        <end position="16"/>
    </location>
</feature>
<keyword evidence="3 6" id="KW-0378">Hydrolase</keyword>
<dbReference type="InterPro" id="IPR050309">
    <property type="entry name" value="Type-B_Carboxylest/Lipase"/>
</dbReference>
<dbReference type="PROSITE" id="PS00122">
    <property type="entry name" value="CARBOXYLESTERASE_B_1"/>
    <property type="match status" value="1"/>
</dbReference>
<evidence type="ECO:0000256" key="6">
    <source>
        <dbReference type="RuleBase" id="RU361235"/>
    </source>
</evidence>
<keyword evidence="4" id="KW-1015">Disulfide bond</keyword>
<evidence type="ECO:0000313" key="9">
    <source>
        <dbReference type="Proteomes" id="UP000594454"/>
    </source>
</evidence>
<comment type="similarity">
    <text evidence="1 6">Belongs to the type-B carboxylesterase/lipase family.</text>
</comment>
<organism evidence="8 9">
    <name type="scientific">Hermetia illucens</name>
    <name type="common">Black soldier fly</name>
    <dbReference type="NCBI Taxonomy" id="343691"/>
    <lineage>
        <taxon>Eukaryota</taxon>
        <taxon>Metazoa</taxon>
        <taxon>Ecdysozoa</taxon>
        <taxon>Arthropoda</taxon>
        <taxon>Hexapoda</taxon>
        <taxon>Insecta</taxon>
        <taxon>Pterygota</taxon>
        <taxon>Neoptera</taxon>
        <taxon>Endopterygota</taxon>
        <taxon>Diptera</taxon>
        <taxon>Brachycera</taxon>
        <taxon>Stratiomyomorpha</taxon>
        <taxon>Stratiomyidae</taxon>
        <taxon>Hermetiinae</taxon>
        <taxon>Hermetia</taxon>
    </lineage>
</organism>
<evidence type="ECO:0000256" key="4">
    <source>
        <dbReference type="ARBA" id="ARBA00023157"/>
    </source>
</evidence>
<dbReference type="Proteomes" id="UP000594454">
    <property type="component" value="Chromosome 4"/>
</dbReference>
<evidence type="ECO:0000313" key="8">
    <source>
        <dbReference type="EMBL" id="CAD7087657.1"/>
    </source>
</evidence>
<dbReference type="AlphaFoldDB" id="A0A7R8UVD1"/>
<feature type="chain" id="PRO_5031611391" description="Carboxylic ester hydrolase" evidence="6">
    <location>
        <begin position="17"/>
        <end position="563"/>
    </location>
</feature>
<evidence type="ECO:0000256" key="5">
    <source>
        <dbReference type="ARBA" id="ARBA00023180"/>
    </source>
</evidence>
<feature type="domain" description="Carboxylesterase type B" evidence="7">
    <location>
        <begin position="25"/>
        <end position="554"/>
    </location>
</feature>
<dbReference type="SUPFAM" id="SSF53474">
    <property type="entry name" value="alpha/beta-Hydrolases"/>
    <property type="match status" value="1"/>
</dbReference>
<accession>A0A7R8UVD1</accession>
<keyword evidence="2" id="KW-0719">Serine esterase</keyword>
<dbReference type="OMA" id="IPWINGF"/>
<evidence type="ECO:0000259" key="7">
    <source>
        <dbReference type="Pfam" id="PF00135"/>
    </source>
</evidence>
<name>A0A7R8UVD1_HERIL</name>
<dbReference type="GO" id="GO:0052689">
    <property type="term" value="F:carboxylic ester hydrolase activity"/>
    <property type="evidence" value="ECO:0007669"/>
    <property type="project" value="UniProtKB-KW"/>
</dbReference>
<dbReference type="OrthoDB" id="19653at2759"/>
<dbReference type="Gene3D" id="3.40.50.1820">
    <property type="entry name" value="alpha/beta hydrolase"/>
    <property type="match status" value="1"/>
</dbReference>
<keyword evidence="5" id="KW-0325">Glycoprotein</keyword>
<dbReference type="PANTHER" id="PTHR11559">
    <property type="entry name" value="CARBOXYLESTERASE"/>
    <property type="match status" value="1"/>
</dbReference>
<proteinExistence type="inferred from homology"/>
<evidence type="ECO:0000256" key="1">
    <source>
        <dbReference type="ARBA" id="ARBA00005964"/>
    </source>
</evidence>
<protein>
    <recommendedName>
        <fullName evidence="6">Carboxylic ester hydrolase</fullName>
        <ecNumber evidence="6">3.1.1.-</ecNumber>
    </recommendedName>
</protein>
<dbReference type="EC" id="3.1.1.-" evidence="6"/>
<keyword evidence="6" id="KW-0732">Signal</keyword>
<dbReference type="InterPro" id="IPR002018">
    <property type="entry name" value="CarbesteraseB"/>
</dbReference>
<evidence type="ECO:0000256" key="3">
    <source>
        <dbReference type="ARBA" id="ARBA00022801"/>
    </source>
</evidence>
<dbReference type="PROSITE" id="PS00941">
    <property type="entry name" value="CARBOXYLESTERASE_B_2"/>
    <property type="match status" value="1"/>
</dbReference>